<dbReference type="Proteomes" id="UP001205890">
    <property type="component" value="Unassembled WGS sequence"/>
</dbReference>
<dbReference type="InterPro" id="IPR050490">
    <property type="entry name" value="Bact_solute-bd_prot1"/>
</dbReference>
<proteinExistence type="inferred from homology"/>
<dbReference type="PROSITE" id="PS51318">
    <property type="entry name" value="TAT"/>
    <property type="match status" value="1"/>
</dbReference>
<dbReference type="PANTHER" id="PTHR43649">
    <property type="entry name" value="ARABINOSE-BINDING PROTEIN-RELATED"/>
    <property type="match status" value="1"/>
</dbReference>
<dbReference type="InterPro" id="IPR006311">
    <property type="entry name" value="TAT_signal"/>
</dbReference>
<gene>
    <name evidence="6" type="ORF">NK718_13725</name>
</gene>
<keyword evidence="5" id="KW-0574">Periplasm</keyword>
<reference evidence="6 7" key="1">
    <citation type="submission" date="2022-07" db="EMBL/GenBank/DDBJ databases">
        <authorList>
            <person name="Li W.-J."/>
            <person name="Deng Q.-Q."/>
        </authorList>
    </citation>
    <scope>NUCLEOTIDE SEQUENCE [LARGE SCALE GENOMIC DNA]</scope>
    <source>
        <strain evidence="6 7">SYSU M60028</strain>
    </source>
</reference>
<comment type="caution">
    <text evidence="6">The sequence shown here is derived from an EMBL/GenBank/DDBJ whole genome shotgun (WGS) entry which is preliminary data.</text>
</comment>
<protein>
    <submittedName>
        <fullName evidence="6">ABC transporter substrate-binding protein</fullName>
    </submittedName>
</protein>
<keyword evidence="7" id="KW-1185">Reference proteome</keyword>
<dbReference type="PANTHER" id="PTHR43649:SF34">
    <property type="entry name" value="ABC TRANSPORTER PERIPLASMIC-BINDING PROTEIN YCJN-RELATED"/>
    <property type="match status" value="1"/>
</dbReference>
<keyword evidence="3" id="KW-0813">Transport</keyword>
<dbReference type="InterPro" id="IPR019546">
    <property type="entry name" value="TAT_signal_bac_arc"/>
</dbReference>
<comment type="similarity">
    <text evidence="2">Belongs to the bacterial solute-binding protein 1 family.</text>
</comment>
<keyword evidence="4" id="KW-0732">Signal</keyword>
<sequence>MFSMDRRKLIKTGAALGAAGATGLLDFAKAWAQQSPFKPEPNATISILRWKRFVEAEDAQFMKIVEAFTKATGVKVNVSNESFDDIQPKASVAANTGQGPDMVWGLHSLPHLFPDKCTDVSDVADYLGKKYGGWVPAAVATGQSKGKWIAVPVAFNGGYINYRISAVQKAGFKGVPGDTAGFLELCRALKKNNTPSGFALGHATGDANGWIHWLLWSHGSYLIDKDEKVIINSPETAKALDYAKQLYETFVPGTASWNDSSNNKAFLAGELYLTANGISIYAAAKAQNMTAIAEDMDHAAWPVGPVGKPQELQLLFPLLIFKYSKNPKASKAFVTFLMEAENYNPWLEAAAGYLTQPLNAYDNNPVWTKDPKNTVFRDAGKRTLPASGIGPVTEKAAAAISDFILVDMVANYCTGREDVKGAIAQAERQAKRLFR</sequence>
<dbReference type="Gene3D" id="3.40.190.10">
    <property type="entry name" value="Periplasmic binding protein-like II"/>
    <property type="match status" value="1"/>
</dbReference>
<dbReference type="SUPFAM" id="SSF53850">
    <property type="entry name" value="Periplasmic binding protein-like II"/>
    <property type="match status" value="1"/>
</dbReference>
<accession>A0ABT1LEQ0</accession>
<evidence type="ECO:0000256" key="4">
    <source>
        <dbReference type="ARBA" id="ARBA00022729"/>
    </source>
</evidence>
<organism evidence="6 7">
    <name type="scientific">Alsobacter ponti</name>
    <dbReference type="NCBI Taxonomy" id="2962936"/>
    <lineage>
        <taxon>Bacteria</taxon>
        <taxon>Pseudomonadati</taxon>
        <taxon>Pseudomonadota</taxon>
        <taxon>Alphaproteobacteria</taxon>
        <taxon>Hyphomicrobiales</taxon>
        <taxon>Alsobacteraceae</taxon>
        <taxon>Alsobacter</taxon>
    </lineage>
</organism>
<evidence type="ECO:0000256" key="2">
    <source>
        <dbReference type="ARBA" id="ARBA00008520"/>
    </source>
</evidence>
<dbReference type="NCBIfam" id="TIGR01409">
    <property type="entry name" value="TAT_signal_seq"/>
    <property type="match status" value="1"/>
</dbReference>
<dbReference type="EMBL" id="JANCLU010000013">
    <property type="protein sequence ID" value="MCP8939581.1"/>
    <property type="molecule type" value="Genomic_DNA"/>
</dbReference>
<evidence type="ECO:0000313" key="7">
    <source>
        <dbReference type="Proteomes" id="UP001205890"/>
    </source>
</evidence>
<dbReference type="InterPro" id="IPR006059">
    <property type="entry name" value="SBP"/>
</dbReference>
<name>A0ABT1LEQ0_9HYPH</name>
<evidence type="ECO:0000313" key="6">
    <source>
        <dbReference type="EMBL" id="MCP8939581.1"/>
    </source>
</evidence>
<dbReference type="RefSeq" id="WP_254743332.1">
    <property type="nucleotide sequence ID" value="NZ_JANCLU010000013.1"/>
</dbReference>
<evidence type="ECO:0000256" key="5">
    <source>
        <dbReference type="ARBA" id="ARBA00022764"/>
    </source>
</evidence>
<evidence type="ECO:0000256" key="1">
    <source>
        <dbReference type="ARBA" id="ARBA00004418"/>
    </source>
</evidence>
<dbReference type="Pfam" id="PF13416">
    <property type="entry name" value="SBP_bac_8"/>
    <property type="match status" value="1"/>
</dbReference>
<evidence type="ECO:0000256" key="3">
    <source>
        <dbReference type="ARBA" id="ARBA00022448"/>
    </source>
</evidence>
<comment type="subcellular location">
    <subcellularLocation>
        <location evidence="1">Periplasm</location>
    </subcellularLocation>
</comment>